<accession>A0A5B0DRZ8</accession>
<dbReference type="GO" id="GO:0000166">
    <property type="term" value="F:nucleotide binding"/>
    <property type="evidence" value="ECO:0007669"/>
    <property type="project" value="InterPro"/>
</dbReference>
<dbReference type="EMBL" id="VTWH01000003">
    <property type="protein sequence ID" value="KAA0969577.1"/>
    <property type="molecule type" value="Genomic_DNA"/>
</dbReference>
<protein>
    <submittedName>
        <fullName evidence="3">Gfo/Idh/MocA family oxidoreductase</fullName>
    </submittedName>
</protein>
<dbReference type="Gene3D" id="3.40.50.720">
    <property type="entry name" value="NAD(P)-binding Rossmann-like Domain"/>
    <property type="match status" value="1"/>
</dbReference>
<reference evidence="3 4" key="1">
    <citation type="submission" date="2019-08" db="EMBL/GenBank/DDBJ databases">
        <title>Aureimonas fodiniaquatilis sp. nov., isolated from a coal mine wastewater.</title>
        <authorList>
            <person name="Kim W."/>
        </authorList>
    </citation>
    <scope>NUCLEOTIDE SEQUENCE [LARGE SCALE GENOMIC DNA]</scope>
    <source>
        <strain evidence="3 4">CAU 1482</strain>
    </source>
</reference>
<dbReference type="OrthoDB" id="9792935at2"/>
<dbReference type="AlphaFoldDB" id="A0A5B0DRZ8"/>
<sequence length="333" mass="35637">MVNAAIIGLGWWGRTLVQSVQGESSDIHFIAGATGRKERAVDFAAEQKLQLHDSLEEVLQNPDVEAVVLATPHLQHADQIIAAARAGKHVFVEKPFTMDKESAQRAVQAVEEAGVTLGLGHNRRFHPHMETLKNKVDHHEFGTLLHCEGTMTSPSGLALPKESWRVNPKQSPAGGLAGLGIHMVDSMIALLGPVESVVCQSVHRAVPSGADDTTSILLRFQSGATGVVSCMTATPPSYRFTLYGSKAMAEITSPGLDNLTFTPLAPDGTFKPELVDRSNKPGVNTLRLELEEFARASRGEGNFRISHSDMIAGAAAFEAIAQAAVEGGRVQVK</sequence>
<proteinExistence type="predicted"/>
<dbReference type="PANTHER" id="PTHR43377:SF1">
    <property type="entry name" value="BILIVERDIN REDUCTASE A"/>
    <property type="match status" value="1"/>
</dbReference>
<dbReference type="InterPro" id="IPR000683">
    <property type="entry name" value="Gfo/Idh/MocA-like_OxRdtase_N"/>
</dbReference>
<dbReference type="Proteomes" id="UP000324738">
    <property type="component" value="Unassembled WGS sequence"/>
</dbReference>
<dbReference type="Pfam" id="PF01408">
    <property type="entry name" value="GFO_IDH_MocA"/>
    <property type="match status" value="1"/>
</dbReference>
<dbReference type="RefSeq" id="WP_149300861.1">
    <property type="nucleotide sequence ID" value="NZ_VTWH01000003.1"/>
</dbReference>
<organism evidence="3 4">
    <name type="scientific">Aureimonas fodinaquatilis</name>
    <dbReference type="NCBI Taxonomy" id="2565783"/>
    <lineage>
        <taxon>Bacteria</taxon>
        <taxon>Pseudomonadati</taxon>
        <taxon>Pseudomonadota</taxon>
        <taxon>Alphaproteobacteria</taxon>
        <taxon>Hyphomicrobiales</taxon>
        <taxon>Aurantimonadaceae</taxon>
        <taxon>Aureimonas</taxon>
    </lineage>
</organism>
<dbReference type="Pfam" id="PF22725">
    <property type="entry name" value="GFO_IDH_MocA_C3"/>
    <property type="match status" value="1"/>
</dbReference>
<dbReference type="Gene3D" id="3.30.360.10">
    <property type="entry name" value="Dihydrodipicolinate Reductase, domain 2"/>
    <property type="match status" value="1"/>
</dbReference>
<feature type="domain" description="Gfo/Idh/MocA-like oxidoreductase N-terminal" evidence="1">
    <location>
        <begin position="3"/>
        <end position="121"/>
    </location>
</feature>
<dbReference type="PANTHER" id="PTHR43377">
    <property type="entry name" value="BILIVERDIN REDUCTASE A"/>
    <property type="match status" value="1"/>
</dbReference>
<keyword evidence="4" id="KW-1185">Reference proteome</keyword>
<dbReference type="SUPFAM" id="SSF51735">
    <property type="entry name" value="NAD(P)-binding Rossmann-fold domains"/>
    <property type="match status" value="1"/>
</dbReference>
<dbReference type="InterPro" id="IPR055170">
    <property type="entry name" value="GFO_IDH_MocA-like_dom"/>
</dbReference>
<dbReference type="InterPro" id="IPR051450">
    <property type="entry name" value="Gfo/Idh/MocA_Oxidoreductases"/>
</dbReference>
<evidence type="ECO:0000313" key="4">
    <source>
        <dbReference type="Proteomes" id="UP000324738"/>
    </source>
</evidence>
<evidence type="ECO:0000259" key="1">
    <source>
        <dbReference type="Pfam" id="PF01408"/>
    </source>
</evidence>
<dbReference type="InterPro" id="IPR036291">
    <property type="entry name" value="NAD(P)-bd_dom_sf"/>
</dbReference>
<evidence type="ECO:0000313" key="3">
    <source>
        <dbReference type="EMBL" id="KAA0969577.1"/>
    </source>
</evidence>
<feature type="domain" description="GFO/IDH/MocA-like oxidoreductase" evidence="2">
    <location>
        <begin position="130"/>
        <end position="249"/>
    </location>
</feature>
<evidence type="ECO:0000259" key="2">
    <source>
        <dbReference type="Pfam" id="PF22725"/>
    </source>
</evidence>
<gene>
    <name evidence="3" type="ORF">FPY71_13695</name>
</gene>
<name>A0A5B0DRZ8_9HYPH</name>
<comment type="caution">
    <text evidence="3">The sequence shown here is derived from an EMBL/GenBank/DDBJ whole genome shotgun (WGS) entry which is preliminary data.</text>
</comment>
<dbReference type="SUPFAM" id="SSF55347">
    <property type="entry name" value="Glyceraldehyde-3-phosphate dehydrogenase-like, C-terminal domain"/>
    <property type="match status" value="1"/>
</dbReference>